<protein>
    <submittedName>
        <fullName evidence="4">NET domain-containing protein</fullName>
    </submittedName>
</protein>
<reference evidence="3" key="1">
    <citation type="journal article" date="2013" name="Genetics">
        <title>The draft genome and transcriptome of Panagrellus redivivus are shaped by the harsh demands of a free-living lifestyle.</title>
        <authorList>
            <person name="Srinivasan J."/>
            <person name="Dillman A.R."/>
            <person name="Macchietto M.G."/>
            <person name="Heikkinen L."/>
            <person name="Lakso M."/>
            <person name="Fracchia K.M."/>
            <person name="Antoshechkin I."/>
            <person name="Mortazavi A."/>
            <person name="Wong G."/>
            <person name="Sternberg P.W."/>
        </authorList>
    </citation>
    <scope>NUCLEOTIDE SEQUENCE [LARGE SCALE GENOMIC DNA]</scope>
    <source>
        <strain evidence="3">MT8872</strain>
    </source>
</reference>
<feature type="compositionally biased region" description="Basic residues" evidence="1">
    <location>
        <begin position="212"/>
        <end position="221"/>
    </location>
</feature>
<evidence type="ECO:0000313" key="3">
    <source>
        <dbReference type="Proteomes" id="UP000492821"/>
    </source>
</evidence>
<dbReference type="AlphaFoldDB" id="A0A7E4W874"/>
<proteinExistence type="predicted"/>
<dbReference type="WBParaSite" id="Pan_g7794.t1">
    <property type="protein sequence ID" value="Pan_g7794.t1"/>
    <property type="gene ID" value="Pan_g7794"/>
</dbReference>
<sequence>MPEADAPTSPCDYPMDDVIELVETSIPLASDLPKCRPPIVKDANTTPEEVQTTKLRQKTFETAVDELYVVQPENFYGMPEADAPTSPYDFPVDNVIESAETSIPLASDSLEEEPIPERQFMKPVYEFDLDDVRSFEAMTFEQKHALSRKVDKLCPHGKNDLIEIVDKHEGHQGAKERLVDFNQLRSVTLREIEAYFNAMPDDWKSKCEPRKAKASKSKHKIDKTTAGNPRFERHYLSESSTSDSESSAEKSLESNSSHDSDGSYDSSSSESDAESETATVTPTLSPAPLPSSHSPAQTTTKTVSTAERARGLWDMDVEVPPFSETYFEDDF</sequence>
<name>A0A7E4W874_PANRE</name>
<reference evidence="4" key="2">
    <citation type="submission" date="2020-10" db="UniProtKB">
        <authorList>
            <consortium name="WormBaseParasite"/>
        </authorList>
    </citation>
    <scope>IDENTIFICATION</scope>
</reference>
<dbReference type="InterPro" id="IPR038336">
    <property type="entry name" value="NET_sf"/>
</dbReference>
<keyword evidence="3" id="KW-1185">Reference proteome</keyword>
<feature type="domain" description="NET" evidence="2">
    <location>
        <begin position="138"/>
        <end position="197"/>
    </location>
</feature>
<dbReference type="InterPro" id="IPR027353">
    <property type="entry name" value="NET_dom"/>
</dbReference>
<feature type="compositionally biased region" description="Low complexity" evidence="1">
    <location>
        <begin position="262"/>
        <end position="296"/>
    </location>
</feature>
<organism evidence="3 4">
    <name type="scientific">Panagrellus redivivus</name>
    <name type="common">Microworm</name>
    <dbReference type="NCBI Taxonomy" id="6233"/>
    <lineage>
        <taxon>Eukaryota</taxon>
        <taxon>Metazoa</taxon>
        <taxon>Ecdysozoa</taxon>
        <taxon>Nematoda</taxon>
        <taxon>Chromadorea</taxon>
        <taxon>Rhabditida</taxon>
        <taxon>Tylenchina</taxon>
        <taxon>Panagrolaimomorpha</taxon>
        <taxon>Panagrolaimoidea</taxon>
        <taxon>Panagrolaimidae</taxon>
        <taxon>Panagrellus</taxon>
    </lineage>
</organism>
<feature type="compositionally biased region" description="Basic and acidic residues" evidence="1">
    <location>
        <begin position="247"/>
        <end position="261"/>
    </location>
</feature>
<dbReference type="Proteomes" id="UP000492821">
    <property type="component" value="Unassembled WGS sequence"/>
</dbReference>
<dbReference type="Gene3D" id="1.20.1270.220">
    <property type="match status" value="1"/>
</dbReference>
<accession>A0A7E4W874</accession>
<dbReference type="Pfam" id="PF17035">
    <property type="entry name" value="BET"/>
    <property type="match status" value="1"/>
</dbReference>
<evidence type="ECO:0000313" key="4">
    <source>
        <dbReference type="WBParaSite" id="Pan_g7794.t1"/>
    </source>
</evidence>
<evidence type="ECO:0000259" key="2">
    <source>
        <dbReference type="Pfam" id="PF17035"/>
    </source>
</evidence>
<feature type="region of interest" description="Disordered" evidence="1">
    <location>
        <begin position="203"/>
        <end position="305"/>
    </location>
</feature>
<evidence type="ECO:0000256" key="1">
    <source>
        <dbReference type="SAM" id="MobiDB-lite"/>
    </source>
</evidence>